<dbReference type="Proteomes" id="UP000289738">
    <property type="component" value="Chromosome A01"/>
</dbReference>
<proteinExistence type="predicted"/>
<accession>A0A445EKK5</accession>
<sequence>MRENGRRRTYADLVIHGSLEPQPVESEDSNEDKVKKLQDGTFSIHVNKTEKKILEKPWKQALIIKLLGRRISYRVLKRKLDTMWAKIGGMVLIDLGNEYFVARLYNEDDYWHVIKGMSWLLFDHYLTIRQWTLDFYPFGVAINKIATWVCLPDIPIKYYDKQFLGTIGDQIENTLKVDMYTAS</sequence>
<feature type="domain" description="DUF4283" evidence="1">
    <location>
        <begin position="57"/>
        <end position="137"/>
    </location>
</feature>
<comment type="caution">
    <text evidence="2">The sequence shown here is derived from an EMBL/GenBank/DDBJ whole genome shotgun (WGS) entry which is preliminary data.</text>
</comment>
<reference evidence="2 3" key="1">
    <citation type="submission" date="2019-01" db="EMBL/GenBank/DDBJ databases">
        <title>Sequencing of cultivated peanut Arachis hypogaea provides insights into genome evolution and oil improvement.</title>
        <authorList>
            <person name="Chen X."/>
        </authorList>
    </citation>
    <scope>NUCLEOTIDE SEQUENCE [LARGE SCALE GENOMIC DNA]</scope>
    <source>
        <strain evidence="3">cv. Fuhuasheng</strain>
        <tissue evidence="2">Leaves</tissue>
    </source>
</reference>
<dbReference type="Pfam" id="PF14111">
    <property type="entry name" value="DUF4283"/>
    <property type="match status" value="1"/>
</dbReference>
<evidence type="ECO:0000313" key="2">
    <source>
        <dbReference type="EMBL" id="RYR75978.1"/>
    </source>
</evidence>
<dbReference type="PANTHER" id="PTHR31286:SF99">
    <property type="entry name" value="DUF4283 DOMAIN-CONTAINING PROTEIN"/>
    <property type="match status" value="1"/>
</dbReference>
<dbReference type="InterPro" id="IPR025558">
    <property type="entry name" value="DUF4283"/>
</dbReference>
<evidence type="ECO:0000313" key="3">
    <source>
        <dbReference type="Proteomes" id="UP000289738"/>
    </source>
</evidence>
<dbReference type="InterPro" id="IPR040256">
    <property type="entry name" value="At4g02000-like"/>
</dbReference>
<dbReference type="STRING" id="3818.A0A445EKK5"/>
<dbReference type="PANTHER" id="PTHR31286">
    <property type="entry name" value="GLYCINE-RICH CELL WALL STRUCTURAL PROTEIN 1.8-LIKE"/>
    <property type="match status" value="1"/>
</dbReference>
<dbReference type="AlphaFoldDB" id="A0A445EKK5"/>
<gene>
    <name evidence="2" type="ORF">Ahy_A01g000573</name>
</gene>
<protein>
    <recommendedName>
        <fullName evidence="1">DUF4283 domain-containing protein</fullName>
    </recommendedName>
</protein>
<organism evidence="2 3">
    <name type="scientific">Arachis hypogaea</name>
    <name type="common">Peanut</name>
    <dbReference type="NCBI Taxonomy" id="3818"/>
    <lineage>
        <taxon>Eukaryota</taxon>
        <taxon>Viridiplantae</taxon>
        <taxon>Streptophyta</taxon>
        <taxon>Embryophyta</taxon>
        <taxon>Tracheophyta</taxon>
        <taxon>Spermatophyta</taxon>
        <taxon>Magnoliopsida</taxon>
        <taxon>eudicotyledons</taxon>
        <taxon>Gunneridae</taxon>
        <taxon>Pentapetalae</taxon>
        <taxon>rosids</taxon>
        <taxon>fabids</taxon>
        <taxon>Fabales</taxon>
        <taxon>Fabaceae</taxon>
        <taxon>Papilionoideae</taxon>
        <taxon>50 kb inversion clade</taxon>
        <taxon>dalbergioids sensu lato</taxon>
        <taxon>Dalbergieae</taxon>
        <taxon>Pterocarpus clade</taxon>
        <taxon>Arachis</taxon>
    </lineage>
</organism>
<dbReference type="EMBL" id="SDMP01000001">
    <property type="protein sequence ID" value="RYR75978.1"/>
    <property type="molecule type" value="Genomic_DNA"/>
</dbReference>
<keyword evidence="3" id="KW-1185">Reference proteome</keyword>
<name>A0A445EKK5_ARAHY</name>
<evidence type="ECO:0000259" key="1">
    <source>
        <dbReference type="Pfam" id="PF14111"/>
    </source>
</evidence>